<comment type="caution">
    <text evidence="2">The sequence shown here is derived from an EMBL/GenBank/DDBJ whole genome shotgun (WGS) entry which is preliminary data.</text>
</comment>
<reference evidence="2" key="1">
    <citation type="journal article" date="2014" name="Int. J. Syst. Evol. Microbiol.">
        <title>Complete genome sequence of Corynebacterium casei LMG S-19264T (=DSM 44701T), isolated from a smear-ripened cheese.</title>
        <authorList>
            <consortium name="US DOE Joint Genome Institute (JGI-PGF)"/>
            <person name="Walter F."/>
            <person name="Albersmeier A."/>
            <person name="Kalinowski J."/>
            <person name="Ruckert C."/>
        </authorList>
    </citation>
    <scope>NUCLEOTIDE SEQUENCE</scope>
    <source>
        <strain evidence="2">JCM 3051</strain>
    </source>
</reference>
<name>A0A8H9L4I5_9MICO</name>
<feature type="region of interest" description="Disordered" evidence="1">
    <location>
        <begin position="73"/>
        <end position="107"/>
    </location>
</feature>
<feature type="compositionally biased region" description="Pro residues" evidence="1">
    <location>
        <begin position="151"/>
        <end position="192"/>
    </location>
</feature>
<evidence type="ECO:0000313" key="3">
    <source>
        <dbReference type="Proteomes" id="UP000655589"/>
    </source>
</evidence>
<protein>
    <submittedName>
        <fullName evidence="2">Uncharacterized protein</fullName>
    </submittedName>
</protein>
<evidence type="ECO:0000256" key="1">
    <source>
        <dbReference type="SAM" id="MobiDB-lite"/>
    </source>
</evidence>
<accession>A0A8H9L4I5</accession>
<proteinExistence type="predicted"/>
<dbReference type="RefSeq" id="WP_189087041.1">
    <property type="nucleotide sequence ID" value="NZ_BMPT01000009.1"/>
</dbReference>
<keyword evidence="3" id="KW-1185">Reference proteome</keyword>
<dbReference type="Proteomes" id="UP000655589">
    <property type="component" value="Unassembled WGS sequence"/>
</dbReference>
<dbReference type="AlphaFoldDB" id="A0A8H9L4I5"/>
<organism evidence="2 3">
    <name type="scientific">Promicromonospora citrea</name>
    <dbReference type="NCBI Taxonomy" id="43677"/>
    <lineage>
        <taxon>Bacteria</taxon>
        <taxon>Bacillati</taxon>
        <taxon>Actinomycetota</taxon>
        <taxon>Actinomycetes</taxon>
        <taxon>Micrococcales</taxon>
        <taxon>Promicromonosporaceae</taxon>
        <taxon>Promicromonospora</taxon>
    </lineage>
</organism>
<evidence type="ECO:0000313" key="2">
    <source>
        <dbReference type="EMBL" id="GGM28228.1"/>
    </source>
</evidence>
<feature type="region of interest" description="Disordered" evidence="1">
    <location>
        <begin position="140"/>
        <end position="197"/>
    </location>
</feature>
<dbReference type="EMBL" id="BMPT01000009">
    <property type="protein sequence ID" value="GGM28228.1"/>
    <property type="molecule type" value="Genomic_DNA"/>
</dbReference>
<sequence>MVDGTADGAPERAPEPGVAEETAPDETAPDGMRVDETGTDETPAAASAERVYLAPDPDRVARIVAALRAAHAAQRVGRAGKAAPAAETGQAVGAVRRASTGVRRVAQVPPALRWDPGARYRASLLAGRPLTASGADVGQVRAPEVPAGPGGVPPVPLPPVPPPPAVAAGPGPVPPPPVPAPPLPPVPPPPPLAGRLFRGPARRTAVFDREIWRPEPRSSRVPRDVGDALLRAVERYRTGSISTSGLVRAIAETHAA</sequence>
<gene>
    <name evidence="2" type="ORF">GCM10010102_25020</name>
</gene>
<reference evidence="2" key="2">
    <citation type="submission" date="2020-09" db="EMBL/GenBank/DDBJ databases">
        <authorList>
            <person name="Sun Q."/>
            <person name="Ohkuma M."/>
        </authorList>
    </citation>
    <scope>NUCLEOTIDE SEQUENCE</scope>
    <source>
        <strain evidence="2">JCM 3051</strain>
    </source>
</reference>
<feature type="region of interest" description="Disordered" evidence="1">
    <location>
        <begin position="1"/>
        <end position="51"/>
    </location>
</feature>